<organism evidence="1 2">
    <name type="scientific">Clonorchis sinensis</name>
    <name type="common">Chinese liver fluke</name>
    <dbReference type="NCBI Taxonomy" id="79923"/>
    <lineage>
        <taxon>Eukaryota</taxon>
        <taxon>Metazoa</taxon>
        <taxon>Spiralia</taxon>
        <taxon>Lophotrochozoa</taxon>
        <taxon>Platyhelminthes</taxon>
        <taxon>Trematoda</taxon>
        <taxon>Digenea</taxon>
        <taxon>Opisthorchiida</taxon>
        <taxon>Opisthorchiata</taxon>
        <taxon>Opisthorchiidae</taxon>
        <taxon>Clonorchis</taxon>
    </lineage>
</organism>
<proteinExistence type="predicted"/>
<name>A0A3R7ENL2_CLOSI</name>
<evidence type="ECO:0000313" key="2">
    <source>
        <dbReference type="Proteomes" id="UP000286415"/>
    </source>
</evidence>
<dbReference type="EMBL" id="NIRI02000042">
    <property type="protein sequence ID" value="KAG5450593.1"/>
    <property type="molecule type" value="Genomic_DNA"/>
</dbReference>
<dbReference type="Proteomes" id="UP000286415">
    <property type="component" value="Unassembled WGS sequence"/>
</dbReference>
<evidence type="ECO:0000313" key="1">
    <source>
        <dbReference type="EMBL" id="KAG5450593.1"/>
    </source>
</evidence>
<comment type="caution">
    <text evidence="1">The sequence shown here is derived from an EMBL/GenBank/DDBJ whole genome shotgun (WGS) entry which is preliminary data.</text>
</comment>
<gene>
    <name evidence="1" type="ORF">CSKR_101754</name>
</gene>
<accession>A0A3R7ENL2</accession>
<reference evidence="1 2" key="1">
    <citation type="journal article" date="2018" name="Biotechnol. Adv.">
        <title>Improved genomic resources and new bioinformatic workflow for the carcinogenic parasite Clonorchis sinensis: Biotechnological implications.</title>
        <authorList>
            <person name="Wang D."/>
            <person name="Korhonen P.K."/>
            <person name="Gasser R.B."/>
            <person name="Young N.D."/>
        </authorList>
    </citation>
    <scope>NUCLEOTIDE SEQUENCE [LARGE SCALE GENOMIC DNA]</scope>
    <source>
        <strain evidence="1">Cs-k2</strain>
    </source>
</reference>
<dbReference type="InParanoid" id="A0A3R7ENL2"/>
<sequence length="121" mass="13258">MFSSAKELPCSCRFSDDHAYIGYSSPPMALSSFPTQNPLIANSAEPLFAYTTLGTKDKVNLIRFLFPFGGLLKYWLTHSNFIGPPPERCIQVSVDGDHVNGKQAYSVDVPNAAGCHQRAAF</sequence>
<reference evidence="1 2" key="2">
    <citation type="journal article" date="2021" name="Genomics">
        <title>High-quality reference genome for Clonorchis sinensis.</title>
        <authorList>
            <person name="Young N.D."/>
            <person name="Stroehlein A.J."/>
            <person name="Kinkar L."/>
            <person name="Wang T."/>
            <person name="Sohn W.M."/>
            <person name="Chang B.C.H."/>
            <person name="Kaur P."/>
            <person name="Weisz D."/>
            <person name="Dudchenko O."/>
            <person name="Aiden E.L."/>
            <person name="Korhonen P.K."/>
            <person name="Gasser R.B."/>
        </authorList>
    </citation>
    <scope>NUCLEOTIDE SEQUENCE [LARGE SCALE GENOMIC DNA]</scope>
    <source>
        <strain evidence="1">Cs-k2</strain>
    </source>
</reference>
<keyword evidence="2" id="KW-1185">Reference proteome</keyword>
<dbReference type="AlphaFoldDB" id="A0A3R7ENL2"/>
<protein>
    <submittedName>
        <fullName evidence="1">Uncharacterized protein</fullName>
    </submittedName>
</protein>